<keyword evidence="4 7" id="KW-0812">Transmembrane</keyword>
<evidence type="ECO:0000256" key="4">
    <source>
        <dbReference type="ARBA" id="ARBA00022692"/>
    </source>
</evidence>
<evidence type="ECO:0000256" key="7">
    <source>
        <dbReference type="SAM" id="Phobius"/>
    </source>
</evidence>
<feature type="transmembrane region" description="Helical" evidence="7">
    <location>
        <begin position="112"/>
        <end position="131"/>
    </location>
</feature>
<keyword evidence="3" id="KW-1003">Cell membrane</keyword>
<evidence type="ECO:0000313" key="10">
    <source>
        <dbReference type="Proteomes" id="UP000547458"/>
    </source>
</evidence>
<dbReference type="RefSeq" id="WP_167994426.1">
    <property type="nucleotide sequence ID" value="NZ_JAATJL010000001.1"/>
</dbReference>
<keyword evidence="10" id="KW-1185">Reference proteome</keyword>
<dbReference type="AlphaFoldDB" id="A0A846RS79"/>
<feature type="transmembrane region" description="Helical" evidence="7">
    <location>
        <begin position="61"/>
        <end position="79"/>
    </location>
</feature>
<protein>
    <submittedName>
        <fullName evidence="9">Putative membrane protein YeiH</fullName>
    </submittedName>
</protein>
<sequence>MNAALILDLFGVFFFAVSGSLLAARKGFDLVGSLLLACLVSLGGGVARDVIIGVVPVAFSNPLYLAPPLLATSLVYFLFSRLEKVSKLLVLFDAGGLALFCIVGALKAVDAGLNPVAAVLLGVTTAVGGGLLRDVVANEVPQLFNPGDIYALPAFLGAALTVVLAKLDWFNVLTGVAVAGLVFLLRVLAWRAGWQAPLATRVPRQFRPPREG</sequence>
<reference evidence="9 10" key="1">
    <citation type="submission" date="2020-03" db="EMBL/GenBank/DDBJ databases">
        <title>Sequencing the genomes of 1000 actinobacteria strains.</title>
        <authorList>
            <person name="Klenk H.-P."/>
        </authorList>
    </citation>
    <scope>NUCLEOTIDE SEQUENCE [LARGE SCALE GENOMIC DNA]</scope>
    <source>
        <strain evidence="9 10">DSM 16403</strain>
    </source>
</reference>
<dbReference type="Pfam" id="PF03458">
    <property type="entry name" value="Gly_transporter"/>
    <property type="match status" value="2"/>
</dbReference>
<evidence type="ECO:0000259" key="8">
    <source>
        <dbReference type="Pfam" id="PF03458"/>
    </source>
</evidence>
<evidence type="ECO:0000256" key="5">
    <source>
        <dbReference type="ARBA" id="ARBA00022989"/>
    </source>
</evidence>
<feature type="domain" description="Glycine transporter" evidence="8">
    <location>
        <begin position="6"/>
        <end position="79"/>
    </location>
</feature>
<comment type="caution">
    <text evidence="9">The sequence shown here is derived from an EMBL/GenBank/DDBJ whole genome shotgun (WGS) entry which is preliminary data.</text>
</comment>
<comment type="similarity">
    <text evidence="2">Belongs to the UPF0126 family.</text>
</comment>
<keyword evidence="5 7" id="KW-1133">Transmembrane helix</keyword>
<dbReference type="Proteomes" id="UP000547458">
    <property type="component" value="Unassembled WGS sequence"/>
</dbReference>
<feature type="domain" description="Glycine transporter" evidence="8">
    <location>
        <begin position="91"/>
        <end position="165"/>
    </location>
</feature>
<proteinExistence type="inferred from homology"/>
<gene>
    <name evidence="9" type="ORF">BJ994_002390</name>
</gene>
<dbReference type="InterPro" id="IPR005115">
    <property type="entry name" value="Gly_transporter"/>
</dbReference>
<feature type="transmembrane region" description="Helical" evidence="7">
    <location>
        <begin position="169"/>
        <end position="189"/>
    </location>
</feature>
<feature type="transmembrane region" description="Helical" evidence="7">
    <location>
        <begin position="31"/>
        <end position="55"/>
    </location>
</feature>
<dbReference type="PANTHER" id="PTHR30506">
    <property type="entry name" value="INNER MEMBRANE PROTEIN"/>
    <property type="match status" value="1"/>
</dbReference>
<comment type="subcellular location">
    <subcellularLocation>
        <location evidence="1">Cell membrane</location>
        <topology evidence="1">Multi-pass membrane protein</topology>
    </subcellularLocation>
</comment>
<organism evidence="9 10">
    <name type="scientific">Arthrobacter pigmenti</name>
    <dbReference type="NCBI Taxonomy" id="271432"/>
    <lineage>
        <taxon>Bacteria</taxon>
        <taxon>Bacillati</taxon>
        <taxon>Actinomycetota</taxon>
        <taxon>Actinomycetes</taxon>
        <taxon>Micrococcales</taxon>
        <taxon>Micrococcaceae</taxon>
        <taxon>Arthrobacter</taxon>
    </lineage>
</organism>
<dbReference type="GO" id="GO:0005886">
    <property type="term" value="C:plasma membrane"/>
    <property type="evidence" value="ECO:0007669"/>
    <property type="project" value="UniProtKB-SubCell"/>
</dbReference>
<feature type="transmembrane region" description="Helical" evidence="7">
    <location>
        <begin position="6"/>
        <end position="24"/>
    </location>
</feature>
<evidence type="ECO:0000313" key="9">
    <source>
        <dbReference type="EMBL" id="NJC23314.1"/>
    </source>
</evidence>
<accession>A0A846RS79</accession>
<keyword evidence="6 7" id="KW-0472">Membrane</keyword>
<evidence type="ECO:0000256" key="2">
    <source>
        <dbReference type="ARBA" id="ARBA00008193"/>
    </source>
</evidence>
<feature type="transmembrane region" description="Helical" evidence="7">
    <location>
        <begin position="88"/>
        <end position="106"/>
    </location>
</feature>
<dbReference type="PANTHER" id="PTHR30506:SF3">
    <property type="entry name" value="UPF0126 INNER MEMBRANE PROTEIN YADS-RELATED"/>
    <property type="match status" value="1"/>
</dbReference>
<evidence type="ECO:0000256" key="3">
    <source>
        <dbReference type="ARBA" id="ARBA00022475"/>
    </source>
</evidence>
<dbReference type="EMBL" id="JAATJL010000001">
    <property type="protein sequence ID" value="NJC23314.1"/>
    <property type="molecule type" value="Genomic_DNA"/>
</dbReference>
<evidence type="ECO:0000256" key="6">
    <source>
        <dbReference type="ARBA" id="ARBA00023136"/>
    </source>
</evidence>
<name>A0A846RS79_9MICC</name>
<evidence type="ECO:0000256" key="1">
    <source>
        <dbReference type="ARBA" id="ARBA00004651"/>
    </source>
</evidence>
<feature type="transmembrane region" description="Helical" evidence="7">
    <location>
        <begin position="143"/>
        <end position="163"/>
    </location>
</feature>